<dbReference type="Gene3D" id="3.10.129.10">
    <property type="entry name" value="Hotdog Thioesterase"/>
    <property type="match status" value="2"/>
</dbReference>
<dbReference type="FunFam" id="3.10.129.10:FF:000137">
    <property type="entry name" value="Protein CBG14719"/>
    <property type="match status" value="1"/>
</dbReference>
<dbReference type="eggNOG" id="KOG2763">
    <property type="taxonomic scope" value="Eukaryota"/>
</dbReference>
<dbReference type="PANTHER" id="PTHR12655">
    <property type="entry name" value="ACYL-COA THIOESTERASE"/>
    <property type="match status" value="1"/>
</dbReference>
<evidence type="ECO:0000256" key="4">
    <source>
        <dbReference type="ARBA" id="ARBA00022946"/>
    </source>
</evidence>
<organism evidence="6 7">
    <name type="scientific">Caenorhabditis tropicalis</name>
    <dbReference type="NCBI Taxonomy" id="1561998"/>
    <lineage>
        <taxon>Eukaryota</taxon>
        <taxon>Metazoa</taxon>
        <taxon>Ecdysozoa</taxon>
        <taxon>Nematoda</taxon>
        <taxon>Chromadorea</taxon>
        <taxon>Rhabditida</taxon>
        <taxon>Rhabditina</taxon>
        <taxon>Rhabditomorpha</taxon>
        <taxon>Rhabditoidea</taxon>
        <taxon>Rhabditidae</taxon>
        <taxon>Peloderinae</taxon>
        <taxon>Caenorhabditis</taxon>
    </lineage>
</organism>
<comment type="similarity">
    <text evidence="1">Belongs to the acyl coenzyme A hydrolase family.</text>
</comment>
<dbReference type="PANTHER" id="PTHR12655:SF2">
    <property type="entry name" value="HOTDOG ACOT-TYPE DOMAIN-CONTAINING PROTEIN"/>
    <property type="match status" value="1"/>
</dbReference>
<sequence>MSANASARALQSKGSLLSNLKNFRPKFPGQQVRHPELRTMDQLYDCFYKYARQLISAESNPNISLETRKMIESELKVVIPLATDFKARLNMTDSNGHIRMGRLLEAIDIVAPCACYMLNREDLSLKTFETGTLPRMFVTARFHQTNLSHGYGLSPYRDIVLRGKVTWTSDNKAEATVNVIQNKSEFLTARLVFSSLDGTNTSKKLPTNQLLPSTPIEKFLNQQRHDANTSRPTTPELGAIELPIVQDGQQAMTSTTVETTTIAQPEHENPYGSVFGGFLVRKGLETAELCAKMFAKTPLRVASIDDAEFLKVVEIGSILKFSSFICNVENKEQKFQISSQVEVFNTDTNTFELCDRFLFTFETKEEINLPQVVPHNMQEFVAQWKAKNIARTN</sequence>
<dbReference type="GO" id="GO:0005739">
    <property type="term" value="C:mitochondrion"/>
    <property type="evidence" value="ECO:0007669"/>
    <property type="project" value="TreeGrafter"/>
</dbReference>
<evidence type="ECO:0000256" key="1">
    <source>
        <dbReference type="ARBA" id="ARBA00010458"/>
    </source>
</evidence>
<dbReference type="InterPro" id="IPR033120">
    <property type="entry name" value="HOTDOG_ACOT"/>
</dbReference>
<name>A0A1I7TJQ8_9PELO</name>
<protein>
    <submittedName>
        <fullName evidence="7">HotDog ACOT-type domain-containing protein</fullName>
    </submittedName>
</protein>
<evidence type="ECO:0000256" key="3">
    <source>
        <dbReference type="ARBA" id="ARBA00022801"/>
    </source>
</evidence>
<evidence type="ECO:0000313" key="6">
    <source>
        <dbReference type="Proteomes" id="UP000095282"/>
    </source>
</evidence>
<feature type="domain" description="HotDog ACOT-type" evidence="5">
    <location>
        <begin position="253"/>
        <end position="367"/>
    </location>
</feature>
<dbReference type="InterPro" id="IPR029069">
    <property type="entry name" value="HotDog_dom_sf"/>
</dbReference>
<keyword evidence="2" id="KW-0677">Repeat</keyword>
<dbReference type="PROSITE" id="PS51770">
    <property type="entry name" value="HOTDOG_ACOT"/>
    <property type="match status" value="1"/>
</dbReference>
<keyword evidence="4" id="KW-0809">Transit peptide</keyword>
<dbReference type="GO" id="GO:0047617">
    <property type="term" value="F:fatty acyl-CoA hydrolase activity"/>
    <property type="evidence" value="ECO:0007669"/>
    <property type="project" value="TreeGrafter"/>
</dbReference>
<dbReference type="CDD" id="cd03442">
    <property type="entry name" value="BFIT_BACH"/>
    <property type="match status" value="1"/>
</dbReference>
<evidence type="ECO:0000256" key="2">
    <source>
        <dbReference type="ARBA" id="ARBA00022737"/>
    </source>
</evidence>
<dbReference type="STRING" id="1561998.A0A1I7TJQ8"/>
<dbReference type="SUPFAM" id="SSF54637">
    <property type="entry name" value="Thioesterase/thiol ester dehydrase-isomerase"/>
    <property type="match status" value="2"/>
</dbReference>
<dbReference type="WBParaSite" id="Csp11.Scaffold626.g6594.t1">
    <property type="protein sequence ID" value="Csp11.Scaffold626.g6594.t1"/>
    <property type="gene ID" value="Csp11.Scaffold626.g6594"/>
</dbReference>
<keyword evidence="6" id="KW-1185">Reference proteome</keyword>
<dbReference type="Proteomes" id="UP000095282">
    <property type="component" value="Unplaced"/>
</dbReference>
<evidence type="ECO:0000313" key="7">
    <source>
        <dbReference type="WBParaSite" id="Csp11.Scaffold626.g6594.t1"/>
    </source>
</evidence>
<reference evidence="7" key="1">
    <citation type="submission" date="2016-11" db="UniProtKB">
        <authorList>
            <consortium name="WormBaseParasite"/>
        </authorList>
    </citation>
    <scope>IDENTIFICATION</scope>
</reference>
<dbReference type="AlphaFoldDB" id="A0A1I7TJQ8"/>
<proteinExistence type="inferred from homology"/>
<evidence type="ECO:0000259" key="5">
    <source>
        <dbReference type="PROSITE" id="PS51770"/>
    </source>
</evidence>
<keyword evidence="3" id="KW-0378">Hydrolase</keyword>
<dbReference type="GO" id="GO:0006637">
    <property type="term" value="P:acyl-CoA metabolic process"/>
    <property type="evidence" value="ECO:0007669"/>
    <property type="project" value="TreeGrafter"/>
</dbReference>
<accession>A0A1I7TJQ8</accession>